<proteinExistence type="predicted"/>
<keyword evidence="2" id="KW-1185">Reference proteome</keyword>
<evidence type="ECO:0000313" key="1">
    <source>
        <dbReference type="EMBL" id="MCI43906.1"/>
    </source>
</evidence>
<dbReference type="Proteomes" id="UP000265520">
    <property type="component" value="Unassembled WGS sequence"/>
</dbReference>
<comment type="caution">
    <text evidence="1">The sequence shown here is derived from an EMBL/GenBank/DDBJ whole genome shotgun (WGS) entry which is preliminary data.</text>
</comment>
<reference evidence="1 2" key="1">
    <citation type="journal article" date="2018" name="Front. Plant Sci.">
        <title>Red Clover (Trifolium pratense) and Zigzag Clover (T. medium) - A Picture of Genomic Similarities and Differences.</title>
        <authorList>
            <person name="Dluhosova J."/>
            <person name="Istvanek J."/>
            <person name="Nedelnik J."/>
            <person name="Repkova J."/>
        </authorList>
    </citation>
    <scope>NUCLEOTIDE SEQUENCE [LARGE SCALE GENOMIC DNA]</scope>
    <source>
        <strain evidence="2">cv. 10/8</strain>
        <tissue evidence="1">Leaf</tissue>
    </source>
</reference>
<accession>A0A392S7P1</accession>
<dbReference type="EMBL" id="LXQA010323493">
    <property type="protein sequence ID" value="MCI43906.1"/>
    <property type="molecule type" value="Genomic_DNA"/>
</dbReference>
<name>A0A392S7P1_9FABA</name>
<sequence length="36" mass="3502">MARRAAWCALCARAGILVMGSAQGATPVAQGVGSIG</sequence>
<organism evidence="1 2">
    <name type="scientific">Trifolium medium</name>
    <dbReference type="NCBI Taxonomy" id="97028"/>
    <lineage>
        <taxon>Eukaryota</taxon>
        <taxon>Viridiplantae</taxon>
        <taxon>Streptophyta</taxon>
        <taxon>Embryophyta</taxon>
        <taxon>Tracheophyta</taxon>
        <taxon>Spermatophyta</taxon>
        <taxon>Magnoliopsida</taxon>
        <taxon>eudicotyledons</taxon>
        <taxon>Gunneridae</taxon>
        <taxon>Pentapetalae</taxon>
        <taxon>rosids</taxon>
        <taxon>fabids</taxon>
        <taxon>Fabales</taxon>
        <taxon>Fabaceae</taxon>
        <taxon>Papilionoideae</taxon>
        <taxon>50 kb inversion clade</taxon>
        <taxon>NPAAA clade</taxon>
        <taxon>Hologalegina</taxon>
        <taxon>IRL clade</taxon>
        <taxon>Trifolieae</taxon>
        <taxon>Trifolium</taxon>
    </lineage>
</organism>
<dbReference type="AlphaFoldDB" id="A0A392S7P1"/>
<evidence type="ECO:0000313" key="2">
    <source>
        <dbReference type="Proteomes" id="UP000265520"/>
    </source>
</evidence>
<protein>
    <submittedName>
        <fullName evidence="1">Uncharacterized protein</fullName>
    </submittedName>
</protein>
<feature type="non-terminal residue" evidence="1">
    <location>
        <position position="36"/>
    </location>
</feature>